<organism evidence="3 4">
    <name type="scientific">Lolium multiflorum</name>
    <name type="common">Italian ryegrass</name>
    <name type="synonym">Lolium perenne subsp. multiflorum</name>
    <dbReference type="NCBI Taxonomy" id="4521"/>
    <lineage>
        <taxon>Eukaryota</taxon>
        <taxon>Viridiplantae</taxon>
        <taxon>Streptophyta</taxon>
        <taxon>Embryophyta</taxon>
        <taxon>Tracheophyta</taxon>
        <taxon>Spermatophyta</taxon>
        <taxon>Magnoliopsida</taxon>
        <taxon>Liliopsida</taxon>
        <taxon>Poales</taxon>
        <taxon>Poaceae</taxon>
        <taxon>BOP clade</taxon>
        <taxon>Pooideae</taxon>
        <taxon>Poodae</taxon>
        <taxon>Poeae</taxon>
        <taxon>Poeae Chloroplast Group 2 (Poeae type)</taxon>
        <taxon>Loliodinae</taxon>
        <taxon>Loliinae</taxon>
        <taxon>Lolium</taxon>
    </lineage>
</organism>
<dbReference type="InterPro" id="IPR013103">
    <property type="entry name" value="RVT_2"/>
</dbReference>
<dbReference type="PANTHER" id="PTHR43383:SF2">
    <property type="entry name" value="AMIDOHYDROLASE 2 FAMILY PROTEIN"/>
    <property type="match status" value="1"/>
</dbReference>
<gene>
    <name evidence="3" type="ORF">QYE76_056790</name>
</gene>
<feature type="signal peptide" evidence="1">
    <location>
        <begin position="1"/>
        <end position="22"/>
    </location>
</feature>
<dbReference type="AlphaFoldDB" id="A0AAD8T3P7"/>
<accession>A0AAD8T3P7</accession>
<protein>
    <recommendedName>
        <fullName evidence="2">Reverse transcriptase Ty1/copia-type domain-containing protein</fullName>
    </recommendedName>
</protein>
<keyword evidence="1" id="KW-0732">Signal</keyword>
<evidence type="ECO:0000256" key="1">
    <source>
        <dbReference type="SAM" id="SignalP"/>
    </source>
</evidence>
<evidence type="ECO:0000313" key="3">
    <source>
        <dbReference type="EMBL" id="KAK1668631.1"/>
    </source>
</evidence>
<dbReference type="PANTHER" id="PTHR43383">
    <property type="entry name" value="NODULIN 6"/>
    <property type="match status" value="1"/>
</dbReference>
<feature type="domain" description="Reverse transcriptase Ty1/copia-type" evidence="2">
    <location>
        <begin position="129"/>
        <end position="368"/>
    </location>
</feature>
<dbReference type="InterPro" id="IPR043502">
    <property type="entry name" value="DNA/RNA_pol_sf"/>
</dbReference>
<dbReference type="EMBL" id="JAUUTY010000003">
    <property type="protein sequence ID" value="KAK1668631.1"/>
    <property type="molecule type" value="Genomic_DNA"/>
</dbReference>
<keyword evidence="4" id="KW-1185">Reference proteome</keyword>
<feature type="chain" id="PRO_5042296751" description="Reverse transcriptase Ty1/copia-type domain-containing protein" evidence="1">
    <location>
        <begin position="23"/>
        <end position="372"/>
    </location>
</feature>
<name>A0AAD8T3P7_LOLMU</name>
<sequence>MALLSVNIITMVKLFFALLAHASMQLKFWEAFLTACAQPAGATRLLAVNTVPTWTWVCGWAFPLSVPDAVASSLLIVPCVVHGTVYSNNDHVVLHRVGFWREPSTLAETLEDSRWRQSMHDEYNALTENKTWHLVPPISTCNLIDCKWVYHVKKNADGTVDKYKACLVAKGFKQRYDINYEDTFSPVVKATTIRLVLTVVISRGWSLRQLDVKNAFLHGVLEEEIYMKQPPGFEDPHAAHFICKLDKALYGLKQAPRAWFARLSTKLHDLGFMTSKENTSLFLYNKAGVTIYVLIYVDDIIVTISRDEAVSAVLQDLRSGFALKDLGPLHFVLEIEVKQVHNGLCLTQEKYATEVLEKLGMARCASIVIGSR</sequence>
<dbReference type="SUPFAM" id="SSF56672">
    <property type="entry name" value="DNA/RNA polymerases"/>
    <property type="match status" value="1"/>
</dbReference>
<dbReference type="Proteomes" id="UP001231189">
    <property type="component" value="Unassembled WGS sequence"/>
</dbReference>
<dbReference type="Pfam" id="PF07727">
    <property type="entry name" value="RVT_2"/>
    <property type="match status" value="1"/>
</dbReference>
<reference evidence="3" key="1">
    <citation type="submission" date="2023-07" db="EMBL/GenBank/DDBJ databases">
        <title>A chromosome-level genome assembly of Lolium multiflorum.</title>
        <authorList>
            <person name="Chen Y."/>
            <person name="Copetti D."/>
            <person name="Kolliker R."/>
            <person name="Studer B."/>
        </authorList>
    </citation>
    <scope>NUCLEOTIDE SEQUENCE</scope>
    <source>
        <strain evidence="3">02402/16</strain>
        <tissue evidence="3">Leaf</tissue>
    </source>
</reference>
<comment type="caution">
    <text evidence="3">The sequence shown here is derived from an EMBL/GenBank/DDBJ whole genome shotgun (WGS) entry which is preliminary data.</text>
</comment>
<proteinExistence type="predicted"/>
<evidence type="ECO:0000313" key="4">
    <source>
        <dbReference type="Proteomes" id="UP001231189"/>
    </source>
</evidence>
<evidence type="ECO:0000259" key="2">
    <source>
        <dbReference type="Pfam" id="PF07727"/>
    </source>
</evidence>